<sequence length="260" mass="29849">MKKLQLGHLVTPSPWPILSAVSLLMGTFSFIILFHKKSNYGTFMFLLIALVVFFSWSKDIFTESSLEGEHSKKVSSTLKIGMILFIVSEIFLFISMFWAFFHSSMSPSMEIGLSWPPYHIHPFNYSEIPMLNTIILVSSGATLTLSHHQLLMKELNNSSLFLMITVMLGLMFTSIQMIEYVEAKFSINDSVFGSSFFMATGLHGAHVMVGSSFLSVVVWQMIFMKSMTHQFISFEMAAWYWHFVDVVWLFLLMSIYWWGS</sequence>
<dbReference type="GO" id="GO:0016020">
    <property type="term" value="C:membrane"/>
    <property type="evidence" value="ECO:0007669"/>
    <property type="project" value="UniProtKB-SubCell"/>
</dbReference>
<dbReference type="PANTHER" id="PTHR11403">
    <property type="entry name" value="CYTOCHROME C OXIDASE SUBUNIT III"/>
    <property type="match status" value="1"/>
</dbReference>
<dbReference type="Gene3D" id="1.20.120.80">
    <property type="entry name" value="Cytochrome c oxidase, subunit III, four-helix bundle"/>
    <property type="match status" value="1"/>
</dbReference>
<evidence type="ECO:0000256" key="2">
    <source>
        <dbReference type="ARBA" id="ARBA00010581"/>
    </source>
</evidence>
<protein>
    <recommendedName>
        <fullName evidence="3 8">Cytochrome c oxidase subunit 3</fullName>
    </recommendedName>
</protein>
<keyword evidence="8 11" id="KW-0496">Mitochondrion</keyword>
<dbReference type="Gene3D" id="1.10.287.70">
    <property type="match status" value="1"/>
</dbReference>
<name>B3IUN0_9ACAR</name>
<dbReference type="InterPro" id="IPR024791">
    <property type="entry name" value="Cyt_c/ubiquinol_Oxase_su3"/>
</dbReference>
<keyword evidence="6 9" id="KW-1133">Transmembrane helix</keyword>
<dbReference type="Pfam" id="PF00510">
    <property type="entry name" value="COX3"/>
    <property type="match status" value="1"/>
</dbReference>
<organism evidence="11">
    <name type="scientific">Ascoschoengastia sp. TATW-1</name>
    <dbReference type="NCBI Taxonomy" id="436354"/>
    <lineage>
        <taxon>Eukaryota</taxon>
        <taxon>Metazoa</taxon>
        <taxon>Ecdysozoa</taxon>
        <taxon>Arthropoda</taxon>
        <taxon>Chelicerata</taxon>
        <taxon>Arachnida</taxon>
        <taxon>Acari</taxon>
        <taxon>Acariformes</taxon>
        <taxon>Trombidiformes</taxon>
        <taxon>Prostigmata</taxon>
        <taxon>Anystina</taxon>
        <taxon>Parasitengona</taxon>
        <taxon>Trombiculoidea</taxon>
        <taxon>Trombiculidae</taxon>
        <taxon>Ascoschoengastia</taxon>
    </lineage>
</organism>
<feature type="domain" description="Heme-copper oxidase subunit III family profile" evidence="10">
    <location>
        <begin position="3"/>
        <end position="260"/>
    </location>
</feature>
<evidence type="ECO:0000256" key="7">
    <source>
        <dbReference type="ARBA" id="ARBA00023136"/>
    </source>
</evidence>
<feature type="transmembrane region" description="Helical" evidence="9">
    <location>
        <begin position="198"/>
        <end position="219"/>
    </location>
</feature>
<dbReference type="InterPro" id="IPR033945">
    <property type="entry name" value="Cyt_c_oxase_su3_dom"/>
</dbReference>
<evidence type="ECO:0000256" key="6">
    <source>
        <dbReference type="ARBA" id="ARBA00022989"/>
    </source>
</evidence>
<reference evidence="11" key="1">
    <citation type="submission" date="2007-04" db="EMBL/GenBank/DDBJ databases">
        <title>Mitochondrial gene order and molecular phylogenetic analyses indicate that the Leptotrombidium mite is a paraphyletic.</title>
        <authorList>
            <person name="Mitani H."/>
            <person name="Yuasa S."/>
            <person name="Takahashi M."/>
            <person name="Fukunaga M."/>
        </authorList>
    </citation>
    <scope>NUCLEOTIDE SEQUENCE</scope>
    <source>
        <strain evidence="11">TATW-1</strain>
    </source>
</reference>
<dbReference type="InterPro" id="IPR000298">
    <property type="entry name" value="Cyt_c_oxidase-like_su3"/>
</dbReference>
<dbReference type="PROSITE" id="PS50253">
    <property type="entry name" value="COX3"/>
    <property type="match status" value="1"/>
</dbReference>
<dbReference type="AlphaFoldDB" id="B3IUN0"/>
<proteinExistence type="inferred from homology"/>
<dbReference type="GO" id="GO:0005739">
    <property type="term" value="C:mitochondrion"/>
    <property type="evidence" value="ECO:0007669"/>
    <property type="project" value="TreeGrafter"/>
</dbReference>
<feature type="transmembrane region" description="Helical" evidence="9">
    <location>
        <begin position="239"/>
        <end position="259"/>
    </location>
</feature>
<evidence type="ECO:0000256" key="9">
    <source>
        <dbReference type="SAM" id="Phobius"/>
    </source>
</evidence>
<dbReference type="CDD" id="cd01665">
    <property type="entry name" value="Cyt_c_Oxidase_III"/>
    <property type="match status" value="1"/>
</dbReference>
<comment type="subcellular location">
    <subcellularLocation>
        <location evidence="1">Membrane</location>
        <topology evidence="1">Multi-pass membrane protein</topology>
    </subcellularLocation>
</comment>
<dbReference type="GO" id="GO:0006123">
    <property type="term" value="P:mitochondrial electron transport, cytochrome c to oxygen"/>
    <property type="evidence" value="ECO:0007669"/>
    <property type="project" value="TreeGrafter"/>
</dbReference>
<evidence type="ECO:0000256" key="5">
    <source>
        <dbReference type="ARBA" id="ARBA00022967"/>
    </source>
</evidence>
<dbReference type="EMBL" id="AB300501">
    <property type="protein sequence ID" value="BAG24184.1"/>
    <property type="molecule type" value="Genomic_DNA"/>
</dbReference>
<comment type="similarity">
    <text evidence="2 8">Belongs to the cytochrome c oxidase subunit 3 family.</text>
</comment>
<evidence type="ECO:0000256" key="4">
    <source>
        <dbReference type="ARBA" id="ARBA00022692"/>
    </source>
</evidence>
<keyword evidence="4 8" id="KW-0812">Transmembrane</keyword>
<evidence type="ECO:0000259" key="10">
    <source>
        <dbReference type="PROSITE" id="PS50253"/>
    </source>
</evidence>
<dbReference type="InterPro" id="IPR013833">
    <property type="entry name" value="Cyt_c_oxidase_su3_a-hlx"/>
</dbReference>
<dbReference type="PANTHER" id="PTHR11403:SF7">
    <property type="entry name" value="CYTOCHROME C OXIDASE SUBUNIT 3"/>
    <property type="match status" value="1"/>
</dbReference>
<feature type="transmembrane region" description="Helical" evidence="9">
    <location>
        <begin position="12"/>
        <end position="34"/>
    </location>
</feature>
<comment type="function">
    <text evidence="8">Component of the cytochrome c oxidase, the last enzyme in the mitochondrial electron transport chain which drives oxidative phosphorylation. The respiratory chain contains 3 multisubunit complexes succinate dehydrogenase (complex II, CII), ubiquinol-cytochrome c oxidoreductase (cytochrome b-c1 complex, complex III, CIII) and cytochrome c oxidase (complex IV, CIV), that cooperate to transfer electrons derived from NADH and succinate to molecular oxygen, creating an electrochemical gradient over the inner membrane that drives transmembrane transport and the ATP synthase. Cytochrome c oxidase is the component of the respiratory chain that catalyzes the reduction of oxygen to water. Electrons originating from reduced cytochrome c in the intermembrane space (IMS) are transferred via the dinuclear copper A center (CU(A)) of subunit 2 and heme A of subunit 1 to the active site in subunit 1, a binuclear center (BNC) formed by heme A3 and copper B (CU(B)). The BNC reduces molecular oxygen to 2 water molecules using 4 electrons from cytochrome c in the IMS and 4 protons from the mitochondrial matrix.</text>
</comment>
<feature type="transmembrane region" description="Helical" evidence="9">
    <location>
        <begin position="78"/>
        <end position="101"/>
    </location>
</feature>
<feature type="transmembrane region" description="Helical" evidence="9">
    <location>
        <begin position="40"/>
        <end position="57"/>
    </location>
</feature>
<geneLocation type="mitochondrion" evidence="11"/>
<dbReference type="SUPFAM" id="SSF81452">
    <property type="entry name" value="Cytochrome c oxidase subunit III-like"/>
    <property type="match status" value="1"/>
</dbReference>
<dbReference type="InterPro" id="IPR035973">
    <property type="entry name" value="Cyt_c_oxidase_su3-like_sf"/>
</dbReference>
<evidence type="ECO:0000256" key="1">
    <source>
        <dbReference type="ARBA" id="ARBA00004141"/>
    </source>
</evidence>
<evidence type="ECO:0000313" key="11">
    <source>
        <dbReference type="EMBL" id="BAG24184.1"/>
    </source>
</evidence>
<feature type="transmembrane region" description="Helical" evidence="9">
    <location>
        <begin position="158"/>
        <end position="178"/>
    </location>
</feature>
<dbReference type="GO" id="GO:0004129">
    <property type="term" value="F:cytochrome-c oxidase activity"/>
    <property type="evidence" value="ECO:0007669"/>
    <property type="project" value="InterPro"/>
</dbReference>
<gene>
    <name evidence="11" type="primary">cox3</name>
</gene>
<keyword evidence="7 9" id="KW-0472">Membrane</keyword>
<keyword evidence="5" id="KW-1278">Translocase</keyword>
<accession>B3IUN0</accession>
<evidence type="ECO:0000256" key="3">
    <source>
        <dbReference type="ARBA" id="ARBA00015944"/>
    </source>
</evidence>
<evidence type="ECO:0000256" key="8">
    <source>
        <dbReference type="RuleBase" id="RU003375"/>
    </source>
</evidence>